<reference evidence="1" key="1">
    <citation type="submission" date="2022-11" db="UniProtKB">
        <authorList>
            <consortium name="EnsemblMetazoa"/>
        </authorList>
    </citation>
    <scope>IDENTIFICATION</scope>
</reference>
<evidence type="ECO:0000313" key="1">
    <source>
        <dbReference type="EnsemblMetazoa" id="XP_028515344.1"/>
    </source>
</evidence>
<dbReference type="KEGG" id="epa:114575189"/>
<dbReference type="Proteomes" id="UP000887567">
    <property type="component" value="Unplaced"/>
</dbReference>
<dbReference type="EnsemblMetazoa" id="XM_028659543.1">
    <property type="protein sequence ID" value="XP_028515344.1"/>
    <property type="gene ID" value="LOC114575189"/>
</dbReference>
<dbReference type="GeneID" id="114575189"/>
<sequence length="178" mass="19460">MCELQDSDRVRKNELIAAVKTKLSTFSGPLSSRVKVYMSSFDERWKDLSDDNKKRALDILNIISLNIEAFGNAGEDPVAAAKAAINIIAPISSNYATISQSPSLQAFVSALLGLFGKGPKPKTFGAVVGEQIKEALSKYRDQELSLKKDSLLSAFQRTKAYLDRAAGGRGNLFLFNRI</sequence>
<dbReference type="AlphaFoldDB" id="A0A913YJR2"/>
<accession>A0A913YJR2</accession>
<keyword evidence="2" id="KW-1185">Reference proteome</keyword>
<dbReference type="RefSeq" id="XP_028515344.1">
    <property type="nucleotide sequence ID" value="XM_028659543.1"/>
</dbReference>
<organism evidence="1 2">
    <name type="scientific">Exaiptasia diaphana</name>
    <name type="common">Tropical sea anemone</name>
    <name type="synonym">Aiptasia pulchella</name>
    <dbReference type="NCBI Taxonomy" id="2652724"/>
    <lineage>
        <taxon>Eukaryota</taxon>
        <taxon>Metazoa</taxon>
        <taxon>Cnidaria</taxon>
        <taxon>Anthozoa</taxon>
        <taxon>Hexacorallia</taxon>
        <taxon>Actiniaria</taxon>
        <taxon>Aiptasiidae</taxon>
        <taxon>Exaiptasia</taxon>
    </lineage>
</organism>
<evidence type="ECO:0000313" key="2">
    <source>
        <dbReference type="Proteomes" id="UP000887567"/>
    </source>
</evidence>
<proteinExistence type="predicted"/>
<name>A0A913YJR2_EXADI</name>
<protein>
    <submittedName>
        <fullName evidence="1">Uncharacterized protein</fullName>
    </submittedName>
</protein>